<dbReference type="Proteomes" id="UP001230188">
    <property type="component" value="Unassembled WGS sequence"/>
</dbReference>
<feature type="transmembrane region" description="Helical" evidence="1">
    <location>
        <begin position="208"/>
        <end position="234"/>
    </location>
</feature>
<proteinExistence type="predicted"/>
<protein>
    <submittedName>
        <fullName evidence="3">Uncharacterized protein</fullName>
    </submittedName>
</protein>
<dbReference type="InterPro" id="IPR013880">
    <property type="entry name" value="Yos1"/>
</dbReference>
<keyword evidence="4" id="KW-1185">Reference proteome</keyword>
<reference evidence="3" key="1">
    <citation type="submission" date="2023-01" db="EMBL/GenBank/DDBJ databases">
        <title>Metagenome sequencing of chrysophaentin producing Chrysophaeum taylorii.</title>
        <authorList>
            <person name="Davison J."/>
            <person name="Bewley C."/>
        </authorList>
    </citation>
    <scope>NUCLEOTIDE SEQUENCE</scope>
    <source>
        <strain evidence="3">NIES-1699</strain>
    </source>
</reference>
<evidence type="ECO:0000256" key="1">
    <source>
        <dbReference type="SAM" id="Phobius"/>
    </source>
</evidence>
<evidence type="ECO:0000313" key="3">
    <source>
        <dbReference type="EMBL" id="KAJ8613008.1"/>
    </source>
</evidence>
<dbReference type="PANTHER" id="PTHR36774">
    <property type="entry name" value="INSULIN-INDUCED PROTEIN"/>
    <property type="match status" value="1"/>
</dbReference>
<keyword evidence="1" id="KW-0472">Membrane</keyword>
<evidence type="ECO:0000313" key="4">
    <source>
        <dbReference type="Proteomes" id="UP001230188"/>
    </source>
</evidence>
<evidence type="ECO:0000256" key="2">
    <source>
        <dbReference type="SAM" id="SignalP"/>
    </source>
</evidence>
<feature type="transmembrane region" description="Helical" evidence="1">
    <location>
        <begin position="246"/>
        <end position="268"/>
    </location>
</feature>
<dbReference type="AlphaFoldDB" id="A0AAD7UPC4"/>
<sequence length="277" mass="29644">MLSLWGLLKVILLVTNAVAILNRKRFLKRFESDVPDLSLRHQILNFLLAAQYLRAPLIPVNILGCVIESRCREQRGFSCRALRVLVAAVAARPVVDGLHNQVLLEYTVLPVEVLDLKTSLLIPPLLAITYVVIGGLLPAESRRIVGDGVVRDVALGDRARAIVAVLSTAAIIRLSVFAATLPQATALGLLVAAALAQWLALDASIASLALALVVAVAGPVAEIPFMTAGCWHYLAPDYFPAGPVGLSSLTGPCYFAVTTDAIALARWFGVKDPRRTS</sequence>
<comment type="caution">
    <text evidence="3">The sequence shown here is derived from an EMBL/GenBank/DDBJ whole genome shotgun (WGS) entry which is preliminary data.</text>
</comment>
<keyword evidence="1" id="KW-0812">Transmembrane</keyword>
<dbReference type="PANTHER" id="PTHR36774:SF1">
    <property type="entry name" value="INSULIN-INDUCED PROTEIN"/>
    <property type="match status" value="1"/>
</dbReference>
<dbReference type="EMBL" id="JAQMWT010000037">
    <property type="protein sequence ID" value="KAJ8613008.1"/>
    <property type="molecule type" value="Genomic_DNA"/>
</dbReference>
<feature type="transmembrane region" description="Helical" evidence="1">
    <location>
        <begin position="159"/>
        <end position="178"/>
    </location>
</feature>
<organism evidence="3 4">
    <name type="scientific">Chrysophaeum taylorii</name>
    <dbReference type="NCBI Taxonomy" id="2483200"/>
    <lineage>
        <taxon>Eukaryota</taxon>
        <taxon>Sar</taxon>
        <taxon>Stramenopiles</taxon>
        <taxon>Ochrophyta</taxon>
        <taxon>Pelagophyceae</taxon>
        <taxon>Pelagomonadales</taxon>
        <taxon>Pelagomonadaceae</taxon>
        <taxon>Chrysophaeum</taxon>
    </lineage>
</organism>
<feature type="chain" id="PRO_5042209400" evidence="2">
    <location>
        <begin position="20"/>
        <end position="277"/>
    </location>
</feature>
<gene>
    <name evidence="3" type="ORF">CTAYLR_004049</name>
</gene>
<keyword evidence="2" id="KW-0732">Signal</keyword>
<feature type="signal peptide" evidence="2">
    <location>
        <begin position="1"/>
        <end position="19"/>
    </location>
</feature>
<accession>A0AAD7UPC4</accession>
<name>A0AAD7UPC4_9STRA</name>
<keyword evidence="1" id="KW-1133">Transmembrane helix</keyword>
<dbReference type="Pfam" id="PF08571">
    <property type="entry name" value="Yos1"/>
    <property type="match status" value="1"/>
</dbReference>
<feature type="transmembrane region" description="Helical" evidence="1">
    <location>
        <begin position="184"/>
        <end position="201"/>
    </location>
</feature>